<dbReference type="PANTHER" id="PTHR48079">
    <property type="entry name" value="PROTEIN YEEZ"/>
    <property type="match status" value="1"/>
</dbReference>
<comment type="caution">
    <text evidence="2">The sequence shown here is derived from an EMBL/GenBank/DDBJ whole genome shotgun (WGS) entry which is preliminary data.</text>
</comment>
<accession>A0A154L4X1</accession>
<dbReference type="InterPro" id="IPR051783">
    <property type="entry name" value="NAD(P)-dependent_oxidoreduct"/>
</dbReference>
<gene>
    <name evidence="2" type="ORF">AUP42_20445</name>
</gene>
<dbReference type="AlphaFoldDB" id="A0A154L4X1"/>
<dbReference type="Proteomes" id="UP000076335">
    <property type="component" value="Unassembled WGS sequence"/>
</dbReference>
<dbReference type="InterPro" id="IPR001509">
    <property type="entry name" value="Epimerase_deHydtase"/>
</dbReference>
<protein>
    <submittedName>
        <fullName evidence="2">3-beta hydroxysteroid dehydrogenase</fullName>
    </submittedName>
</protein>
<evidence type="ECO:0000313" key="2">
    <source>
        <dbReference type="EMBL" id="KZB64152.1"/>
    </source>
</evidence>
<proteinExistence type="predicted"/>
<evidence type="ECO:0000259" key="1">
    <source>
        <dbReference type="Pfam" id="PF01370"/>
    </source>
</evidence>
<dbReference type="Gene3D" id="3.40.50.720">
    <property type="entry name" value="NAD(P)-binding Rossmann-like Domain"/>
    <property type="match status" value="1"/>
</dbReference>
<feature type="domain" description="NAD-dependent epimerase/dehydratase" evidence="1">
    <location>
        <begin position="3"/>
        <end position="211"/>
    </location>
</feature>
<dbReference type="GO" id="GO:0005737">
    <property type="term" value="C:cytoplasm"/>
    <property type="evidence" value="ECO:0007669"/>
    <property type="project" value="TreeGrafter"/>
</dbReference>
<dbReference type="RefSeq" id="WP_062952128.1">
    <property type="nucleotide sequence ID" value="NZ_LPVY01000013.1"/>
</dbReference>
<organism evidence="2 3">
    <name type="scientific">Thalassospira lucentensis</name>
    <dbReference type="NCBI Taxonomy" id="168935"/>
    <lineage>
        <taxon>Bacteria</taxon>
        <taxon>Pseudomonadati</taxon>
        <taxon>Pseudomonadota</taxon>
        <taxon>Alphaproteobacteria</taxon>
        <taxon>Rhodospirillales</taxon>
        <taxon>Thalassospiraceae</taxon>
        <taxon>Thalassospira</taxon>
    </lineage>
</organism>
<name>A0A154L4X1_9PROT</name>
<dbReference type="SUPFAM" id="SSF51735">
    <property type="entry name" value="NAD(P)-binding Rossmann-fold domains"/>
    <property type="match status" value="1"/>
</dbReference>
<evidence type="ECO:0000313" key="3">
    <source>
        <dbReference type="Proteomes" id="UP000076335"/>
    </source>
</evidence>
<dbReference type="OrthoDB" id="9787292at2"/>
<dbReference type="PANTHER" id="PTHR48079:SF6">
    <property type="entry name" value="NAD(P)-BINDING DOMAIN-CONTAINING PROTEIN-RELATED"/>
    <property type="match status" value="1"/>
</dbReference>
<dbReference type="GO" id="GO:0004029">
    <property type="term" value="F:aldehyde dehydrogenase (NAD+) activity"/>
    <property type="evidence" value="ECO:0007669"/>
    <property type="project" value="TreeGrafter"/>
</dbReference>
<dbReference type="CDD" id="cd05262">
    <property type="entry name" value="SDR_a7"/>
    <property type="match status" value="1"/>
</dbReference>
<dbReference type="InterPro" id="IPR036291">
    <property type="entry name" value="NAD(P)-bd_dom_sf"/>
</dbReference>
<dbReference type="Pfam" id="PF01370">
    <property type="entry name" value="Epimerase"/>
    <property type="match status" value="1"/>
</dbReference>
<dbReference type="EMBL" id="LPVY01000013">
    <property type="protein sequence ID" value="KZB64152.1"/>
    <property type="molecule type" value="Genomic_DNA"/>
</dbReference>
<sequence length="298" mass="31199">MRIFVTGASGFVGSAVVEKLIAAGHEVLGLARSDASANALLAAGAAVHRGDLDDRQSLRAGARATDGIIHTAFNHDFSRYGQSCAEDAEVIAALGDAIAGTQKPLVVTSGLGLLAGGMHVTEQDVPDFGPNAMPRVATERAVADLVGQGLNVSLMRLPPSVHGKGDHGFVPILIAKARETGVSAYIGDGNNAWPAVHRFDAARAYVRAVEVAMPGAVYHPVAETGIAFREIAGVIGKRLGVPTVSKTPAEAADHFGWFTHFAKLDCPAASDITRRQLDWSPTEAGLLADIDQECYFDQ</sequence>
<reference evidence="2 3" key="1">
    <citation type="submission" date="2015-12" db="EMBL/GenBank/DDBJ databases">
        <title>Genome sequence of Thalassospira lucentensis MCCC 1A02072.</title>
        <authorList>
            <person name="Lu L."/>
            <person name="Lai Q."/>
            <person name="Shao Z."/>
            <person name="Qian P."/>
        </authorList>
    </citation>
    <scope>NUCLEOTIDE SEQUENCE [LARGE SCALE GENOMIC DNA]</scope>
    <source>
        <strain evidence="2 3">MCCC 1A02072</strain>
    </source>
</reference>